<keyword evidence="5" id="KW-0256">Endoplasmic reticulum</keyword>
<comment type="pathway">
    <text evidence="5">Glycolipid biosynthesis; glycosylphosphatidylinositol-anchor biosynthesis.</text>
</comment>
<dbReference type="PANTHER" id="PTHR20661">
    <property type="entry name" value="PHOSPHATIDYLINOSITOL-GLYCAN BIOSYNTHESIS CLASS W PROTEIN"/>
    <property type="match status" value="1"/>
</dbReference>
<feature type="transmembrane region" description="Helical" evidence="5">
    <location>
        <begin position="418"/>
        <end position="438"/>
    </location>
</feature>
<comment type="function">
    <text evidence="5">A acetyltransferase, which acetylates the inositol ring of phosphatidylinositol during biosynthesis of GPI-anchor.</text>
</comment>
<feature type="transmembrane region" description="Helical" evidence="5">
    <location>
        <begin position="82"/>
        <end position="102"/>
    </location>
</feature>
<feature type="transmembrane region" description="Helical" evidence="5">
    <location>
        <begin position="59"/>
        <end position="76"/>
    </location>
</feature>
<feature type="transmembrane region" description="Helical" evidence="5">
    <location>
        <begin position="123"/>
        <end position="145"/>
    </location>
</feature>
<feature type="transmembrane region" description="Helical" evidence="5">
    <location>
        <begin position="248"/>
        <end position="266"/>
    </location>
</feature>
<dbReference type="GO" id="GO:0006506">
    <property type="term" value="P:GPI anchor biosynthetic process"/>
    <property type="evidence" value="ECO:0007669"/>
    <property type="project" value="UniProtKB-KW"/>
</dbReference>
<keyword evidence="4 5" id="KW-0472">Membrane</keyword>
<feature type="transmembrane region" description="Helical" evidence="5">
    <location>
        <begin position="319"/>
        <end position="338"/>
    </location>
</feature>
<feature type="transmembrane region" description="Helical" evidence="5">
    <location>
        <begin position="286"/>
        <end position="307"/>
    </location>
</feature>
<dbReference type="InterPro" id="IPR009447">
    <property type="entry name" value="PIGW/GWT1"/>
</dbReference>
<proteinExistence type="inferred from homology"/>
<dbReference type="GO" id="GO:0032216">
    <property type="term" value="F:glucosaminyl-phosphatidylinositol O-acyltransferase activity"/>
    <property type="evidence" value="ECO:0007669"/>
    <property type="project" value="TreeGrafter"/>
</dbReference>
<dbReference type="GO" id="GO:0072659">
    <property type="term" value="P:protein localization to plasma membrane"/>
    <property type="evidence" value="ECO:0007669"/>
    <property type="project" value="TreeGrafter"/>
</dbReference>
<protein>
    <recommendedName>
        <fullName evidence="5">Phosphatidylinositol-glycan biosynthesis class W protein</fullName>
        <ecNumber evidence="5">2.3.-.-</ecNumber>
    </recommendedName>
</protein>
<feature type="transmembrane region" description="Helical" evidence="5">
    <location>
        <begin position="226"/>
        <end position="243"/>
    </location>
</feature>
<keyword evidence="5" id="KW-0337">GPI-anchor biosynthesis</keyword>
<accession>A0A9N9QVF7</accession>
<evidence type="ECO:0000313" key="6">
    <source>
        <dbReference type="EMBL" id="CAG9784139.1"/>
    </source>
</evidence>
<dbReference type="Proteomes" id="UP001153714">
    <property type="component" value="Chromosome 12"/>
</dbReference>
<gene>
    <name evidence="6" type="ORF">DIATSA_LOCUS2250</name>
</gene>
<comment type="subcellular location">
    <subcellularLocation>
        <location evidence="5">Endoplasmic reticulum membrane</location>
        <topology evidence="5">Multi-pass membrane protein</topology>
    </subcellularLocation>
    <subcellularLocation>
        <location evidence="1">Membrane</location>
        <topology evidence="1">Multi-pass membrane protein</topology>
    </subcellularLocation>
</comment>
<dbReference type="EMBL" id="OU893343">
    <property type="protein sequence ID" value="CAG9784139.1"/>
    <property type="molecule type" value="Genomic_DNA"/>
</dbReference>
<dbReference type="Pfam" id="PF06423">
    <property type="entry name" value="GWT1"/>
    <property type="match status" value="1"/>
</dbReference>
<dbReference type="EC" id="2.3.-.-" evidence="5"/>
<feature type="transmembrane region" description="Helical" evidence="5">
    <location>
        <begin position="157"/>
        <end position="174"/>
    </location>
</feature>
<reference evidence="6" key="2">
    <citation type="submission" date="2022-10" db="EMBL/GenBank/DDBJ databases">
        <authorList>
            <consortium name="ENA_rothamsted_submissions"/>
            <consortium name="culmorum"/>
            <person name="King R."/>
        </authorList>
    </citation>
    <scope>NUCLEOTIDE SEQUENCE</scope>
</reference>
<dbReference type="PANTHER" id="PTHR20661:SF0">
    <property type="entry name" value="PHOSPHATIDYLINOSITOL-GLYCAN BIOSYNTHESIS CLASS W PROTEIN"/>
    <property type="match status" value="1"/>
</dbReference>
<keyword evidence="7" id="KW-1185">Reference proteome</keyword>
<evidence type="ECO:0000313" key="7">
    <source>
        <dbReference type="Proteomes" id="UP001153714"/>
    </source>
</evidence>
<evidence type="ECO:0000256" key="2">
    <source>
        <dbReference type="ARBA" id="ARBA00022692"/>
    </source>
</evidence>
<feature type="transmembrane region" description="Helical" evidence="5">
    <location>
        <begin position="344"/>
        <end position="367"/>
    </location>
</feature>
<dbReference type="PIRSF" id="PIRSF017321">
    <property type="entry name" value="GWT1"/>
    <property type="match status" value="1"/>
</dbReference>
<keyword evidence="5" id="KW-0808">Transferase</keyword>
<keyword evidence="2 5" id="KW-0812">Transmembrane</keyword>
<dbReference type="GO" id="GO:0005789">
    <property type="term" value="C:endoplasmic reticulum membrane"/>
    <property type="evidence" value="ECO:0007669"/>
    <property type="project" value="UniProtKB-SubCell"/>
</dbReference>
<comment type="similarity">
    <text evidence="5">Belongs to the PIGW family.</text>
</comment>
<evidence type="ECO:0000256" key="1">
    <source>
        <dbReference type="ARBA" id="ARBA00004141"/>
    </source>
</evidence>
<sequence length="445" mass="51380">MDHNIFNMTAKEYKKYHESFMENNHGSTPVHTFLCIFFTVQCSIFCALNIKYPITYQYLYEYMVIVLPLILAHTILSNYIYLLNFIIFTLLLKHLYTIYSKLKLRKTYIKKNYFKSNKLHSISCLRGLTYLITVFCILAVDFNIFPRHLAKTENYGYSLMDTGVGLFVLMSGLVHKNSKNNNFTMLIRSNIKFVTILIILGVARFISIKQLDYQEHVTEYGVHWNFFFTLAICKVISTVILLYTKHALFASILLLVVHEYLLIIGLEKWVFGDTLRTNIINANREGISSSLGYVTLYLFAAYLKSVLLDENNNRYTIQIKLTLFSVCFWLSCFIANFYRPASRTLANASYCLYLESVLLIVITFLYFFEVQFHSNNTDFSVPLILSAVNDNGLLYFLVANLCTGAINLSINTLFVSPIGALLILNMYMVLLVCLVICLKQNGIRI</sequence>
<dbReference type="OrthoDB" id="15270at2759"/>
<dbReference type="AlphaFoldDB" id="A0A9N9QVF7"/>
<name>A0A9N9QVF7_9NEOP</name>
<keyword evidence="5" id="KW-0012">Acyltransferase</keyword>
<evidence type="ECO:0000256" key="5">
    <source>
        <dbReference type="RuleBase" id="RU280819"/>
    </source>
</evidence>
<organism evidence="6 7">
    <name type="scientific">Diatraea saccharalis</name>
    <name type="common">sugarcane borer</name>
    <dbReference type="NCBI Taxonomy" id="40085"/>
    <lineage>
        <taxon>Eukaryota</taxon>
        <taxon>Metazoa</taxon>
        <taxon>Ecdysozoa</taxon>
        <taxon>Arthropoda</taxon>
        <taxon>Hexapoda</taxon>
        <taxon>Insecta</taxon>
        <taxon>Pterygota</taxon>
        <taxon>Neoptera</taxon>
        <taxon>Endopterygota</taxon>
        <taxon>Lepidoptera</taxon>
        <taxon>Glossata</taxon>
        <taxon>Ditrysia</taxon>
        <taxon>Pyraloidea</taxon>
        <taxon>Crambidae</taxon>
        <taxon>Crambinae</taxon>
        <taxon>Diatraea</taxon>
    </lineage>
</organism>
<feature type="transmembrane region" description="Helical" evidence="5">
    <location>
        <begin position="186"/>
        <end position="206"/>
    </location>
</feature>
<reference evidence="6" key="1">
    <citation type="submission" date="2021-12" db="EMBL/GenBank/DDBJ databases">
        <authorList>
            <person name="King R."/>
        </authorList>
    </citation>
    <scope>NUCLEOTIDE SEQUENCE</scope>
</reference>
<keyword evidence="3 5" id="KW-1133">Transmembrane helix</keyword>
<evidence type="ECO:0000256" key="3">
    <source>
        <dbReference type="ARBA" id="ARBA00022989"/>
    </source>
</evidence>
<evidence type="ECO:0000256" key="4">
    <source>
        <dbReference type="ARBA" id="ARBA00023136"/>
    </source>
</evidence>
<feature type="transmembrane region" description="Helical" evidence="5">
    <location>
        <begin position="30"/>
        <end position="50"/>
    </location>
</feature>